<feature type="transmembrane region" description="Helical" evidence="5">
    <location>
        <begin position="154"/>
        <end position="173"/>
    </location>
</feature>
<dbReference type="InterPro" id="IPR044878">
    <property type="entry name" value="UbiA_sf"/>
</dbReference>
<keyword evidence="4 5" id="KW-0472">Membrane</keyword>
<keyword evidence="3 5" id="KW-1133">Transmembrane helix</keyword>
<evidence type="ECO:0000256" key="2">
    <source>
        <dbReference type="ARBA" id="ARBA00022692"/>
    </source>
</evidence>
<comment type="subcellular location">
    <subcellularLocation>
        <location evidence="1">Membrane</location>
        <topology evidence="1">Multi-pass membrane protein</topology>
    </subcellularLocation>
</comment>
<dbReference type="Gene3D" id="1.10.357.140">
    <property type="entry name" value="UbiA prenyltransferase"/>
    <property type="match status" value="1"/>
</dbReference>
<organism evidence="6">
    <name type="scientific">freshwater metagenome</name>
    <dbReference type="NCBI Taxonomy" id="449393"/>
    <lineage>
        <taxon>unclassified sequences</taxon>
        <taxon>metagenomes</taxon>
        <taxon>ecological metagenomes</taxon>
    </lineage>
</organism>
<sequence>MKFRGLIQACHFGPTLLVTSISFGFALHYWPALDAIAIALAVLSGQLIVGWSNDLHDYQDDLSHNRSYKPLVSGLLSKKFLKQALFVTLPISFAINLVGPLGIKGGALYLLGIAFGVLYNFYFKYNFLSPLPYAVGFAALPSCIAISKNETPPTWMWLGGALFGMAAHFINVIKDMEADRSSGIGGLPQRLGRRGSIGAAALLIALGVLALHSAL</sequence>
<evidence type="ECO:0000313" key="6">
    <source>
        <dbReference type="EMBL" id="CAB5008985.1"/>
    </source>
</evidence>
<dbReference type="GO" id="GO:0016765">
    <property type="term" value="F:transferase activity, transferring alkyl or aryl (other than methyl) groups"/>
    <property type="evidence" value="ECO:0007669"/>
    <property type="project" value="InterPro"/>
</dbReference>
<feature type="transmembrane region" description="Helical" evidence="5">
    <location>
        <begin position="194"/>
        <end position="214"/>
    </location>
</feature>
<gene>
    <name evidence="6" type="ORF">UFOPK4049_00923</name>
</gene>
<evidence type="ECO:0000256" key="1">
    <source>
        <dbReference type="ARBA" id="ARBA00004141"/>
    </source>
</evidence>
<dbReference type="EMBL" id="CAFBPB010000122">
    <property type="protein sequence ID" value="CAB5008985.1"/>
    <property type="molecule type" value="Genomic_DNA"/>
</dbReference>
<keyword evidence="2 5" id="KW-0812">Transmembrane</keyword>
<evidence type="ECO:0000256" key="3">
    <source>
        <dbReference type="ARBA" id="ARBA00022989"/>
    </source>
</evidence>
<dbReference type="Pfam" id="PF01040">
    <property type="entry name" value="UbiA"/>
    <property type="match status" value="1"/>
</dbReference>
<dbReference type="AlphaFoldDB" id="A0A6J7PWK6"/>
<proteinExistence type="predicted"/>
<dbReference type="InterPro" id="IPR000537">
    <property type="entry name" value="UbiA_prenyltransferase"/>
</dbReference>
<feature type="transmembrane region" description="Helical" evidence="5">
    <location>
        <begin position="84"/>
        <end position="101"/>
    </location>
</feature>
<evidence type="ECO:0000256" key="4">
    <source>
        <dbReference type="ARBA" id="ARBA00023136"/>
    </source>
</evidence>
<reference evidence="6" key="1">
    <citation type="submission" date="2020-05" db="EMBL/GenBank/DDBJ databases">
        <authorList>
            <person name="Chiriac C."/>
            <person name="Salcher M."/>
            <person name="Ghai R."/>
            <person name="Kavagutti S V."/>
        </authorList>
    </citation>
    <scope>NUCLEOTIDE SEQUENCE</scope>
</reference>
<feature type="transmembrane region" description="Helical" evidence="5">
    <location>
        <begin position="107"/>
        <end position="123"/>
    </location>
</feature>
<protein>
    <submittedName>
        <fullName evidence="6">Unannotated protein</fullName>
    </submittedName>
</protein>
<name>A0A6J7PWK6_9ZZZZ</name>
<evidence type="ECO:0000256" key="5">
    <source>
        <dbReference type="SAM" id="Phobius"/>
    </source>
</evidence>
<accession>A0A6J7PWK6</accession>
<dbReference type="GO" id="GO:0016020">
    <property type="term" value="C:membrane"/>
    <property type="evidence" value="ECO:0007669"/>
    <property type="project" value="UniProtKB-SubCell"/>
</dbReference>